<organism evidence="1 2">
    <name type="scientific">Micromonospora krabiensis</name>
    <dbReference type="NCBI Taxonomy" id="307121"/>
    <lineage>
        <taxon>Bacteria</taxon>
        <taxon>Bacillati</taxon>
        <taxon>Actinomycetota</taxon>
        <taxon>Actinomycetes</taxon>
        <taxon>Micromonosporales</taxon>
        <taxon>Micromonosporaceae</taxon>
        <taxon>Micromonospora</taxon>
    </lineage>
</organism>
<evidence type="ECO:0000313" key="2">
    <source>
        <dbReference type="Proteomes" id="UP000199393"/>
    </source>
</evidence>
<reference evidence="2" key="1">
    <citation type="submission" date="2016-06" db="EMBL/GenBank/DDBJ databases">
        <authorList>
            <person name="Varghese N."/>
        </authorList>
    </citation>
    <scope>NUCLEOTIDE SEQUENCE [LARGE SCALE GENOMIC DNA]</scope>
    <source>
        <strain evidence="2">DSM 45344</strain>
    </source>
</reference>
<dbReference type="Proteomes" id="UP000199393">
    <property type="component" value="Chromosome I"/>
</dbReference>
<sequence length="153" mass="17127">MSIDYALTLEGGIALERLAEVVAPHTAELRSPAGGRLLTADLNDEFGYTVTITSGSDGYYAAEDDGGSLWQWEPDQYVDITFHLRKDTVAEQGRPNMLRAVAAILGRWTREDAALLLNGDWLMLTRVDGRFRKHNAADWYREEYDQIFTGTGL</sequence>
<dbReference type="InterPro" id="IPR049799">
    <property type="entry name" value="SitI3-like"/>
</dbReference>
<keyword evidence="2" id="KW-1185">Reference proteome</keyword>
<accession>A0A1C3N558</accession>
<name>A0A1C3N558_9ACTN</name>
<protein>
    <submittedName>
        <fullName evidence="1">Uncharacterized protein</fullName>
    </submittedName>
</protein>
<proteinExistence type="predicted"/>
<gene>
    <name evidence="1" type="ORF">GA0070620_3229</name>
</gene>
<dbReference type="OrthoDB" id="3394433at2"/>
<dbReference type="RefSeq" id="WP_091591730.1">
    <property type="nucleotide sequence ID" value="NZ_JBHRWG010000004.1"/>
</dbReference>
<dbReference type="STRING" id="307121.GA0070620_3229"/>
<evidence type="ECO:0000313" key="1">
    <source>
        <dbReference type="EMBL" id="SBV27703.1"/>
    </source>
</evidence>
<dbReference type="EMBL" id="LT598496">
    <property type="protein sequence ID" value="SBV27703.1"/>
    <property type="molecule type" value="Genomic_DNA"/>
</dbReference>
<dbReference type="NCBIfam" id="NF040657">
    <property type="entry name" value="immun_SitI3"/>
    <property type="match status" value="1"/>
</dbReference>
<dbReference type="AlphaFoldDB" id="A0A1C3N558"/>